<keyword evidence="3" id="KW-1185">Reference proteome</keyword>
<gene>
    <name evidence="2" type="ORF">CkaCkLH20_07102</name>
</gene>
<feature type="domain" description="Heterokaryon incompatibility" evidence="1">
    <location>
        <begin position="59"/>
        <end position="222"/>
    </location>
</feature>
<dbReference type="EMBL" id="JAATWM020000022">
    <property type="protein sequence ID" value="KAF9875282.1"/>
    <property type="molecule type" value="Genomic_DNA"/>
</dbReference>
<dbReference type="OrthoDB" id="4476201at2759"/>
<dbReference type="InterPro" id="IPR052895">
    <property type="entry name" value="HetReg/Transcr_Mod"/>
</dbReference>
<dbReference type="GeneID" id="62162893"/>
<evidence type="ECO:0000259" key="1">
    <source>
        <dbReference type="Pfam" id="PF06985"/>
    </source>
</evidence>
<dbReference type="Proteomes" id="UP000781932">
    <property type="component" value="Unassembled WGS sequence"/>
</dbReference>
<reference evidence="2" key="1">
    <citation type="submission" date="2020-03" db="EMBL/GenBank/DDBJ databases">
        <authorList>
            <person name="He L."/>
        </authorList>
    </citation>
    <scope>NUCLEOTIDE SEQUENCE</scope>
    <source>
        <strain evidence="2">CkLH20</strain>
    </source>
</reference>
<protein>
    <recommendedName>
        <fullName evidence="1">Heterokaryon incompatibility domain-containing protein</fullName>
    </recommendedName>
</protein>
<dbReference type="PANTHER" id="PTHR24148">
    <property type="entry name" value="ANKYRIN REPEAT DOMAIN-CONTAINING PROTEIN 39 HOMOLOG-RELATED"/>
    <property type="match status" value="1"/>
</dbReference>
<name>A0A9P6LK58_9PEZI</name>
<evidence type="ECO:0000313" key="2">
    <source>
        <dbReference type="EMBL" id="KAF9875282.1"/>
    </source>
</evidence>
<dbReference type="Pfam" id="PF06985">
    <property type="entry name" value="HET"/>
    <property type="match status" value="1"/>
</dbReference>
<dbReference type="AlphaFoldDB" id="A0A9P6LK58"/>
<dbReference type="PANTHER" id="PTHR24148:SF64">
    <property type="entry name" value="HETEROKARYON INCOMPATIBILITY DOMAIN-CONTAINING PROTEIN"/>
    <property type="match status" value="1"/>
</dbReference>
<sequence>MYSMAECLAQPSVADTFTYDSTLRSSEFRLIKILAAEEENTSLELQIQTFSLEPPPHSYYALSYTWGAAEFDSEPTEDQADTYPIALNNRSFQVRQNLHDALFHLRTNLPDAWLWIDAICINQDDLRERAEQVSLMDVIYTNAVKTIAWLGKSSPGLPRAFQIMSQASRILRAAGLLIAVASEDLSLRLQERLGNWLSLEDWDYLSELFTRRWFSRLWIFQEVVLAREITISCGNTLIPWRVVADFAALAYHSGSMMQLFLQLEAMSRPNSPLECMRQSVANVALIEKARLVCGGRGIIKLSTQEYPFLGASFDLPNDSPEDFLILLMFSTPNTGMSDKRDRFYGLFGILKKFLKHVDIDVPWAKVDYEEPLADVYTRMTRAIILHDGRLDILCFAGKLLAKIEDVPSWVSEWNCAHFPGNYPTPLHRQDASKSLDMKTISLDIRGPRLHCRGLRIGPVIKLAEQPHGYLDFMNGDLRTLAAITTCLPLVYPYTNQPRVEAVCRTLLLDKYTTHTRTGDDPGGVFDGLRAPFKEWVMRAVAESEVGSFAAGKTWEAIMEEYRVFDEVASSDETGLFPSTQDLLERCEMLRKPDATGHVLELAAQRQIKLLEDWRQEAQKWLTRLVQPSLRRLAILGGRHLANLPDRADVEDEVWIVQGCHMPLLMRRSGDGESWVNMGAAFVHGIMSGEAITDYIRWEDICIV</sequence>
<accession>A0A9P6LK58</accession>
<organism evidence="2 3">
    <name type="scientific">Colletotrichum karsti</name>
    <dbReference type="NCBI Taxonomy" id="1095194"/>
    <lineage>
        <taxon>Eukaryota</taxon>
        <taxon>Fungi</taxon>
        <taxon>Dikarya</taxon>
        <taxon>Ascomycota</taxon>
        <taxon>Pezizomycotina</taxon>
        <taxon>Sordariomycetes</taxon>
        <taxon>Hypocreomycetidae</taxon>
        <taxon>Glomerellales</taxon>
        <taxon>Glomerellaceae</taxon>
        <taxon>Colletotrichum</taxon>
        <taxon>Colletotrichum boninense species complex</taxon>
    </lineage>
</organism>
<evidence type="ECO:0000313" key="3">
    <source>
        <dbReference type="Proteomes" id="UP000781932"/>
    </source>
</evidence>
<dbReference type="InterPro" id="IPR010730">
    <property type="entry name" value="HET"/>
</dbReference>
<dbReference type="RefSeq" id="XP_038744743.1">
    <property type="nucleotide sequence ID" value="XM_038889819.1"/>
</dbReference>
<comment type="caution">
    <text evidence="2">The sequence shown here is derived from an EMBL/GenBank/DDBJ whole genome shotgun (WGS) entry which is preliminary data.</text>
</comment>
<reference evidence="2" key="2">
    <citation type="submission" date="2020-11" db="EMBL/GenBank/DDBJ databases">
        <title>Whole genome sequencing of Colletotrichum sp.</title>
        <authorList>
            <person name="Li H."/>
        </authorList>
    </citation>
    <scope>NUCLEOTIDE SEQUENCE</scope>
    <source>
        <strain evidence="2">CkLH20</strain>
    </source>
</reference>
<proteinExistence type="predicted"/>